<dbReference type="OrthoDB" id="5171752at2"/>
<accession>C5C0M9</accession>
<dbReference type="InterPro" id="IPR000843">
    <property type="entry name" value="HTH_LacI"/>
</dbReference>
<protein>
    <submittedName>
        <fullName evidence="5">Transcriptional regulator, LacI family</fullName>
    </submittedName>
</protein>
<dbReference type="Pfam" id="PF00356">
    <property type="entry name" value="LacI"/>
    <property type="match status" value="1"/>
</dbReference>
<dbReference type="InterPro" id="IPR046335">
    <property type="entry name" value="LacI/GalR-like_sensor"/>
</dbReference>
<dbReference type="Gene3D" id="1.10.260.40">
    <property type="entry name" value="lambda repressor-like DNA-binding domains"/>
    <property type="match status" value="1"/>
</dbReference>
<dbReference type="EMBL" id="CP001618">
    <property type="protein sequence ID" value="ACQ81425.1"/>
    <property type="molecule type" value="Genomic_DNA"/>
</dbReference>
<keyword evidence="3" id="KW-0804">Transcription</keyword>
<dbReference type="PANTHER" id="PTHR30146:SF138">
    <property type="entry name" value="TRANSCRIPTIONAL REGULATORY PROTEIN"/>
    <property type="match status" value="1"/>
</dbReference>
<dbReference type="Gene3D" id="3.40.50.2300">
    <property type="match status" value="2"/>
</dbReference>
<gene>
    <name evidence="5" type="ordered locus">Bcav_3181</name>
</gene>
<dbReference type="Pfam" id="PF13377">
    <property type="entry name" value="Peripla_BP_3"/>
    <property type="match status" value="1"/>
</dbReference>
<dbReference type="STRING" id="471853.Bcav_3181"/>
<dbReference type="PANTHER" id="PTHR30146">
    <property type="entry name" value="LACI-RELATED TRANSCRIPTIONAL REPRESSOR"/>
    <property type="match status" value="1"/>
</dbReference>
<name>C5C0M9_BEUC1</name>
<keyword evidence="2" id="KW-0238">DNA-binding</keyword>
<dbReference type="SUPFAM" id="SSF47413">
    <property type="entry name" value="lambda repressor-like DNA-binding domains"/>
    <property type="match status" value="1"/>
</dbReference>
<dbReference type="eggNOG" id="COG1609">
    <property type="taxonomic scope" value="Bacteria"/>
</dbReference>
<dbReference type="HOGENOM" id="CLU_037628_6_1_11"/>
<dbReference type="PROSITE" id="PS50932">
    <property type="entry name" value="HTH_LACI_2"/>
    <property type="match status" value="1"/>
</dbReference>
<dbReference type="SMART" id="SM00354">
    <property type="entry name" value="HTH_LACI"/>
    <property type="match status" value="1"/>
</dbReference>
<sequence>MGRPTLADVAAAAGVSPSTASLAFSGAGPVAAATRERVMAAAAQLGYTGPNPIARSLRRGQSGVVGVITGRHLSRSFRDPVSVQTLDGIADALGARDLGMLLIPFDDAAPGVPQLVAHAAMDAAIMIATPAPGDRALRTLLARDVPTVTLDSRHRGTASVRIADRAGMRDLASEVVALGHTRIAVLTLPFAPGRGTGELDPDHLPRPTYTPTRNRLAGVRDAGIRPVAVVEAGASLVEEGFEAARRLLARDPRPTAIIAFSDLLAAGVVLAARELGLDVPGDLTVTGFDGVDLPWLAPDVLASAMQPFVHKGTLAAEAAAALIAGEDVRTPDLTVVPRPGTTTGPPPH</sequence>
<proteinExistence type="predicted"/>
<feature type="domain" description="HTH lacI-type" evidence="4">
    <location>
        <begin position="4"/>
        <end position="59"/>
    </location>
</feature>
<evidence type="ECO:0000313" key="5">
    <source>
        <dbReference type="EMBL" id="ACQ81425.1"/>
    </source>
</evidence>
<dbReference type="InterPro" id="IPR028082">
    <property type="entry name" value="Peripla_BP_I"/>
</dbReference>
<reference evidence="5 6" key="1">
    <citation type="journal article" date="2009" name="Stand. Genomic Sci.">
        <title>Complete genome sequence of Beutenbergia cavernae type strain (HKI 0122).</title>
        <authorList>
            <person name="Land M."/>
            <person name="Pukall R."/>
            <person name="Abt B."/>
            <person name="Goker M."/>
            <person name="Rohde M."/>
            <person name="Glavina Del Rio T."/>
            <person name="Tice H."/>
            <person name="Copeland A."/>
            <person name="Cheng J.F."/>
            <person name="Lucas S."/>
            <person name="Chen F."/>
            <person name="Nolan M."/>
            <person name="Bruce D."/>
            <person name="Goodwin L."/>
            <person name="Pitluck S."/>
            <person name="Ivanova N."/>
            <person name="Mavromatis K."/>
            <person name="Ovchinnikova G."/>
            <person name="Pati A."/>
            <person name="Chen A."/>
            <person name="Palaniappan K."/>
            <person name="Hauser L."/>
            <person name="Chang Y.J."/>
            <person name="Jefferies C.C."/>
            <person name="Saunders E."/>
            <person name="Brettin T."/>
            <person name="Detter J.C."/>
            <person name="Han C."/>
            <person name="Chain P."/>
            <person name="Bristow J."/>
            <person name="Eisen J.A."/>
            <person name="Markowitz V."/>
            <person name="Hugenholtz P."/>
            <person name="Kyrpides N.C."/>
            <person name="Klenk H.P."/>
            <person name="Lapidus A."/>
        </authorList>
    </citation>
    <scope>NUCLEOTIDE SEQUENCE [LARGE SCALE GENOMIC DNA]</scope>
    <source>
        <strain evidence="6">ATCC BAA-8 / DSM 12333 / NBRC 16432</strain>
    </source>
</reference>
<dbReference type="SUPFAM" id="SSF53822">
    <property type="entry name" value="Periplasmic binding protein-like I"/>
    <property type="match status" value="1"/>
</dbReference>
<dbReference type="GO" id="GO:0000976">
    <property type="term" value="F:transcription cis-regulatory region binding"/>
    <property type="evidence" value="ECO:0007669"/>
    <property type="project" value="TreeGrafter"/>
</dbReference>
<evidence type="ECO:0000313" key="6">
    <source>
        <dbReference type="Proteomes" id="UP000007962"/>
    </source>
</evidence>
<keyword evidence="6" id="KW-1185">Reference proteome</keyword>
<dbReference type="Proteomes" id="UP000007962">
    <property type="component" value="Chromosome"/>
</dbReference>
<dbReference type="InterPro" id="IPR010982">
    <property type="entry name" value="Lambda_DNA-bd_dom_sf"/>
</dbReference>
<dbReference type="KEGG" id="bcv:Bcav_3181"/>
<dbReference type="RefSeq" id="WP_015883665.1">
    <property type="nucleotide sequence ID" value="NC_012669.1"/>
</dbReference>
<dbReference type="GO" id="GO:0003700">
    <property type="term" value="F:DNA-binding transcription factor activity"/>
    <property type="evidence" value="ECO:0007669"/>
    <property type="project" value="TreeGrafter"/>
</dbReference>
<keyword evidence="1" id="KW-0805">Transcription regulation</keyword>
<evidence type="ECO:0000259" key="4">
    <source>
        <dbReference type="PROSITE" id="PS50932"/>
    </source>
</evidence>
<evidence type="ECO:0000256" key="3">
    <source>
        <dbReference type="ARBA" id="ARBA00023163"/>
    </source>
</evidence>
<dbReference type="AlphaFoldDB" id="C5C0M9"/>
<evidence type="ECO:0000256" key="1">
    <source>
        <dbReference type="ARBA" id="ARBA00023015"/>
    </source>
</evidence>
<dbReference type="CDD" id="cd01392">
    <property type="entry name" value="HTH_LacI"/>
    <property type="match status" value="1"/>
</dbReference>
<organism evidence="5 6">
    <name type="scientific">Beutenbergia cavernae (strain ATCC BAA-8 / DSM 12333 / CCUG 43141 / JCM 11478 / NBRC 16432 / NCIMB 13614 / HKI 0122)</name>
    <dbReference type="NCBI Taxonomy" id="471853"/>
    <lineage>
        <taxon>Bacteria</taxon>
        <taxon>Bacillati</taxon>
        <taxon>Actinomycetota</taxon>
        <taxon>Actinomycetes</taxon>
        <taxon>Micrococcales</taxon>
        <taxon>Beutenbergiaceae</taxon>
        <taxon>Beutenbergia</taxon>
    </lineage>
</organism>
<evidence type="ECO:0000256" key="2">
    <source>
        <dbReference type="ARBA" id="ARBA00023125"/>
    </source>
</evidence>